<evidence type="ECO:0000256" key="4">
    <source>
        <dbReference type="ARBA" id="ARBA00023002"/>
    </source>
</evidence>
<dbReference type="EMBL" id="MK072275">
    <property type="protein sequence ID" value="AYV81433.1"/>
    <property type="molecule type" value="Genomic_DNA"/>
</dbReference>
<evidence type="ECO:0000313" key="9">
    <source>
        <dbReference type="EMBL" id="AYV81433.1"/>
    </source>
</evidence>
<dbReference type="GO" id="GO:0016971">
    <property type="term" value="F:flavin-dependent sulfhydryl oxidase activity"/>
    <property type="evidence" value="ECO:0007669"/>
    <property type="project" value="InterPro"/>
</dbReference>
<organism evidence="9">
    <name type="scientific">Harvfovirus sp</name>
    <dbReference type="NCBI Taxonomy" id="2487768"/>
    <lineage>
        <taxon>Viruses</taxon>
        <taxon>Varidnaviria</taxon>
        <taxon>Bamfordvirae</taxon>
        <taxon>Nucleocytoviricota</taxon>
        <taxon>Megaviricetes</taxon>
        <taxon>Imitervirales</taxon>
        <taxon>Mimiviridae</taxon>
        <taxon>Klosneuvirinae</taxon>
    </lineage>
</organism>
<keyword evidence="3 7" id="KW-0274">FAD</keyword>
<sequence>MNGNMADYSFMFSMLDYFDNEYNDSDDGGIPPSIWGPPTWKSLHSISFGYPTHPTLQDKIRYKLYFRTVGYSLPCKSCRESYFELIKAGQTELTDQVVESRDTLTLWLYNLHNAINEKINVKYNITYQQVTALYESFRATCKNNKCVKTSDSLKESSFPITLNKPLSKDLAQMFSHYAKQRGLNDFDKKSHAPDDVMNILKYMQSNDIKSIEDDGPFIGYPTRLELQLIARDYSNIPLSLLTKIAAQLSPKKYKFSN</sequence>
<dbReference type="Pfam" id="PF04777">
    <property type="entry name" value="Evr1_Alr"/>
    <property type="match status" value="1"/>
</dbReference>
<keyword evidence="2 7" id="KW-0285">Flavoprotein</keyword>
<dbReference type="SUPFAM" id="SSF69000">
    <property type="entry name" value="FAD-dependent thiol oxidase"/>
    <property type="match status" value="1"/>
</dbReference>
<dbReference type="PANTHER" id="PTHR12645:SF0">
    <property type="entry name" value="FAD-LINKED SULFHYDRYL OXIDASE ALR"/>
    <property type="match status" value="1"/>
</dbReference>
<dbReference type="EC" id="1.8.3.2" evidence="7"/>
<dbReference type="Gene3D" id="1.20.120.1250">
    <property type="entry name" value="Sulfhydryl oxidase R596, ORFan domain"/>
    <property type="match status" value="1"/>
</dbReference>
<evidence type="ECO:0000256" key="6">
    <source>
        <dbReference type="ARBA" id="ARBA00048864"/>
    </source>
</evidence>
<dbReference type="InterPro" id="IPR036774">
    <property type="entry name" value="ERV/ALR_sulphydryl_oxid_sf"/>
</dbReference>
<evidence type="ECO:0000256" key="3">
    <source>
        <dbReference type="ARBA" id="ARBA00022827"/>
    </source>
</evidence>
<dbReference type="PANTHER" id="PTHR12645">
    <property type="entry name" value="ALR/ERV"/>
    <property type="match status" value="1"/>
</dbReference>
<keyword evidence="4 7" id="KW-0560">Oxidoreductase</keyword>
<keyword evidence="5" id="KW-1015">Disulfide bond</keyword>
<dbReference type="InterPro" id="IPR039799">
    <property type="entry name" value="ALR/ERV"/>
</dbReference>
<evidence type="ECO:0000256" key="1">
    <source>
        <dbReference type="ARBA" id="ARBA00001974"/>
    </source>
</evidence>
<gene>
    <name evidence="9" type="ORF">Harvfovirus33_11</name>
</gene>
<comment type="cofactor">
    <cofactor evidence="1 7">
        <name>FAD</name>
        <dbReference type="ChEBI" id="CHEBI:57692"/>
    </cofactor>
</comment>
<evidence type="ECO:0000256" key="2">
    <source>
        <dbReference type="ARBA" id="ARBA00022630"/>
    </source>
</evidence>
<proteinExistence type="predicted"/>
<comment type="catalytic activity">
    <reaction evidence="6 7">
        <text>2 R'C(R)SH + O2 = R'C(R)S-S(R)CR' + H2O2</text>
        <dbReference type="Rhea" id="RHEA:17357"/>
        <dbReference type="ChEBI" id="CHEBI:15379"/>
        <dbReference type="ChEBI" id="CHEBI:16240"/>
        <dbReference type="ChEBI" id="CHEBI:16520"/>
        <dbReference type="ChEBI" id="CHEBI:17412"/>
        <dbReference type="EC" id="1.8.3.2"/>
    </reaction>
</comment>
<evidence type="ECO:0000256" key="7">
    <source>
        <dbReference type="RuleBase" id="RU371123"/>
    </source>
</evidence>
<dbReference type="InterPro" id="IPR017905">
    <property type="entry name" value="ERV/ALR_sulphydryl_oxidase"/>
</dbReference>
<feature type="domain" description="ERV/ALR sulfhydryl oxidase" evidence="8">
    <location>
        <begin position="28"/>
        <end position="134"/>
    </location>
</feature>
<reference evidence="9" key="1">
    <citation type="submission" date="2018-10" db="EMBL/GenBank/DDBJ databases">
        <title>Hidden diversity of soil giant viruses.</title>
        <authorList>
            <person name="Schulz F."/>
            <person name="Alteio L."/>
            <person name="Goudeau D."/>
            <person name="Ryan E.M."/>
            <person name="Malmstrom R.R."/>
            <person name="Blanchard J."/>
            <person name="Woyke T."/>
        </authorList>
    </citation>
    <scope>NUCLEOTIDE SEQUENCE</scope>
    <source>
        <strain evidence="9">HAV1</strain>
    </source>
</reference>
<protein>
    <recommendedName>
        <fullName evidence="7">Sulfhydryl oxidase</fullName>
        <ecNumber evidence="7">1.8.3.2</ecNumber>
    </recommendedName>
</protein>
<evidence type="ECO:0000256" key="5">
    <source>
        <dbReference type="ARBA" id="ARBA00023157"/>
    </source>
</evidence>
<evidence type="ECO:0000259" key="8">
    <source>
        <dbReference type="PROSITE" id="PS51324"/>
    </source>
</evidence>
<name>A0A3G5A6H1_9VIRU</name>
<accession>A0A3G5A6H1</accession>
<dbReference type="Gene3D" id="1.20.120.310">
    <property type="entry name" value="ERV/ALR sulfhydryl oxidase domain"/>
    <property type="match status" value="1"/>
</dbReference>
<dbReference type="PROSITE" id="PS51324">
    <property type="entry name" value="ERV_ALR"/>
    <property type="match status" value="1"/>
</dbReference>
<dbReference type="GO" id="GO:0050660">
    <property type="term" value="F:flavin adenine dinucleotide binding"/>
    <property type="evidence" value="ECO:0007669"/>
    <property type="project" value="TreeGrafter"/>
</dbReference>